<keyword evidence="3" id="KW-0238">DNA-binding</keyword>
<dbReference type="STRING" id="1802362.A2806_03150"/>
<evidence type="ECO:0000256" key="4">
    <source>
        <dbReference type="ARBA" id="ARBA00023163"/>
    </source>
</evidence>
<dbReference type="SUPFAM" id="SSF46955">
    <property type="entry name" value="Putative DNA-binding domain"/>
    <property type="match status" value="1"/>
</dbReference>
<sequence length="242" mass="26672">MKQNKNLLTISEAAEFLGVSMNTLRIWDAKGKLKPVRSAGGHRYYSKEGLELFAQDLFSVARVWAESPQAPELSQVHYCQTRDVFQARLERIAHVLDAEVNSKELAPLITAVAGEIGNNSFDHNFGNWPDVPGTFFAHDLSKRIIVLADRGVGIRATLLRVRPDIKDDIAALRVAFTEQISGRAPEQRGNGLKFVRNVATENAIGIYLQSGTAFAGIAKDRGSLTINLADRNIRGVLANITY</sequence>
<evidence type="ECO:0000256" key="1">
    <source>
        <dbReference type="ARBA" id="ARBA00022491"/>
    </source>
</evidence>
<dbReference type="SMART" id="SM00422">
    <property type="entry name" value="HTH_MERR"/>
    <property type="match status" value="1"/>
</dbReference>
<evidence type="ECO:0000259" key="5">
    <source>
        <dbReference type="PROSITE" id="PS50937"/>
    </source>
</evidence>
<name>A0A1G2PGW6_9BACT</name>
<evidence type="ECO:0000313" key="6">
    <source>
        <dbReference type="EMBL" id="OHA47570.1"/>
    </source>
</evidence>
<comment type="caution">
    <text evidence="6">The sequence shown here is derived from an EMBL/GenBank/DDBJ whole genome shotgun (WGS) entry which is preliminary data.</text>
</comment>
<dbReference type="Proteomes" id="UP000177629">
    <property type="component" value="Unassembled WGS sequence"/>
</dbReference>
<feature type="domain" description="HTH merR-type" evidence="5">
    <location>
        <begin position="7"/>
        <end position="55"/>
    </location>
</feature>
<keyword evidence="1" id="KW-0678">Repressor</keyword>
<keyword evidence="4" id="KW-0804">Transcription</keyword>
<proteinExistence type="predicted"/>
<dbReference type="Pfam" id="PF00376">
    <property type="entry name" value="MerR"/>
    <property type="match status" value="1"/>
</dbReference>
<dbReference type="CDD" id="cd04762">
    <property type="entry name" value="HTH_MerR-trunc"/>
    <property type="match status" value="1"/>
</dbReference>
<organism evidence="6 7">
    <name type="scientific">Candidatus Terrybacteria bacterium RIFCSPHIGHO2_01_FULL_48_17</name>
    <dbReference type="NCBI Taxonomy" id="1802362"/>
    <lineage>
        <taxon>Bacteria</taxon>
        <taxon>Candidatus Terryibacteriota</taxon>
    </lineage>
</organism>
<evidence type="ECO:0000256" key="2">
    <source>
        <dbReference type="ARBA" id="ARBA00023015"/>
    </source>
</evidence>
<dbReference type="PANTHER" id="PTHR30204:SF69">
    <property type="entry name" value="MERR-FAMILY TRANSCRIPTIONAL REGULATOR"/>
    <property type="match status" value="1"/>
</dbReference>
<dbReference type="PROSITE" id="PS50937">
    <property type="entry name" value="HTH_MERR_2"/>
    <property type="match status" value="1"/>
</dbReference>
<dbReference type="AlphaFoldDB" id="A0A1G2PGW6"/>
<evidence type="ECO:0000256" key="3">
    <source>
        <dbReference type="ARBA" id="ARBA00023125"/>
    </source>
</evidence>
<accession>A0A1G2PGW6</accession>
<dbReference type="InterPro" id="IPR009061">
    <property type="entry name" value="DNA-bd_dom_put_sf"/>
</dbReference>
<protein>
    <recommendedName>
        <fullName evidence="5">HTH merR-type domain-containing protein</fullName>
    </recommendedName>
</protein>
<reference evidence="6 7" key="1">
    <citation type="journal article" date="2016" name="Nat. Commun.">
        <title>Thousands of microbial genomes shed light on interconnected biogeochemical processes in an aquifer system.</title>
        <authorList>
            <person name="Anantharaman K."/>
            <person name="Brown C.T."/>
            <person name="Hug L.A."/>
            <person name="Sharon I."/>
            <person name="Castelle C.J."/>
            <person name="Probst A.J."/>
            <person name="Thomas B.C."/>
            <person name="Singh A."/>
            <person name="Wilkins M.J."/>
            <person name="Karaoz U."/>
            <person name="Brodie E.L."/>
            <person name="Williams K.H."/>
            <person name="Hubbard S.S."/>
            <person name="Banfield J.F."/>
        </authorList>
    </citation>
    <scope>NUCLEOTIDE SEQUENCE [LARGE SCALE GENOMIC DNA]</scope>
</reference>
<dbReference type="InterPro" id="IPR000551">
    <property type="entry name" value="MerR-type_HTH_dom"/>
</dbReference>
<dbReference type="InterPro" id="IPR047057">
    <property type="entry name" value="MerR_fam"/>
</dbReference>
<dbReference type="PANTHER" id="PTHR30204">
    <property type="entry name" value="REDOX-CYCLING DRUG-SENSING TRANSCRIPTIONAL ACTIVATOR SOXR"/>
    <property type="match status" value="1"/>
</dbReference>
<dbReference type="Gene3D" id="1.10.1660.10">
    <property type="match status" value="1"/>
</dbReference>
<dbReference type="GO" id="GO:0003677">
    <property type="term" value="F:DNA binding"/>
    <property type="evidence" value="ECO:0007669"/>
    <property type="project" value="UniProtKB-KW"/>
</dbReference>
<gene>
    <name evidence="6" type="ORF">A2806_03150</name>
</gene>
<dbReference type="GO" id="GO:0003700">
    <property type="term" value="F:DNA-binding transcription factor activity"/>
    <property type="evidence" value="ECO:0007669"/>
    <property type="project" value="InterPro"/>
</dbReference>
<evidence type="ECO:0000313" key="7">
    <source>
        <dbReference type="Proteomes" id="UP000177629"/>
    </source>
</evidence>
<keyword evidence="2" id="KW-0805">Transcription regulation</keyword>
<dbReference type="EMBL" id="MHSS01000016">
    <property type="protein sequence ID" value="OHA47570.1"/>
    <property type="molecule type" value="Genomic_DNA"/>
</dbReference>